<evidence type="ECO:0000259" key="2">
    <source>
        <dbReference type="PROSITE" id="PS50937"/>
    </source>
</evidence>
<keyword evidence="4" id="KW-1185">Reference proteome</keyword>
<dbReference type="Gene3D" id="1.10.1660.10">
    <property type="match status" value="1"/>
</dbReference>
<dbReference type="InterPro" id="IPR000551">
    <property type="entry name" value="MerR-type_HTH_dom"/>
</dbReference>
<dbReference type="PANTHER" id="PTHR30204:SF90">
    <property type="entry name" value="HTH-TYPE TRANSCRIPTIONAL ACTIVATOR MTA"/>
    <property type="match status" value="1"/>
</dbReference>
<dbReference type="InterPro" id="IPR047057">
    <property type="entry name" value="MerR_fam"/>
</dbReference>
<dbReference type="Pfam" id="PF13411">
    <property type="entry name" value="MerR_1"/>
    <property type="match status" value="1"/>
</dbReference>
<evidence type="ECO:0000313" key="4">
    <source>
        <dbReference type="Proteomes" id="UP000632377"/>
    </source>
</evidence>
<feature type="domain" description="HTH merR-type" evidence="2">
    <location>
        <begin position="2"/>
        <end position="71"/>
    </location>
</feature>
<dbReference type="RefSeq" id="WP_202747077.1">
    <property type="nucleotide sequence ID" value="NZ_JAESWC010000001.1"/>
</dbReference>
<dbReference type="Proteomes" id="UP000632377">
    <property type="component" value="Unassembled WGS sequence"/>
</dbReference>
<comment type="caution">
    <text evidence="3">The sequence shown here is derived from an EMBL/GenBank/DDBJ whole genome shotgun (WGS) entry which is preliminary data.</text>
</comment>
<sequence length="248" mass="29269">MLYTVKDVAKLSGVTIKALHHYHKIGLLEPCHISEAGYRLYGENELERLQQILFYRELEFSLSDVKKALENEPNRIECLIKQQEMIISRRKRMDDLLKTIKTSIESSMKGEIMDKSEMFKGLNKEQWEGALSEQREYIKDKYKHDILENNEIEVQSMNEKAAEAQDFLNYIKEALVNKWKSDDERLQKRVREHIAFLNKSGINIDAQGFVQQTRFFLQDDFHREMLENMQIGLGYYLCMAAEVYSNNI</sequence>
<evidence type="ECO:0000313" key="3">
    <source>
        <dbReference type="EMBL" id="MBL4934442.1"/>
    </source>
</evidence>
<dbReference type="EMBL" id="JAESWC010000001">
    <property type="protein sequence ID" value="MBL4934442.1"/>
    <property type="molecule type" value="Genomic_DNA"/>
</dbReference>
<dbReference type="PANTHER" id="PTHR30204">
    <property type="entry name" value="REDOX-CYCLING DRUG-SENSING TRANSCRIPTIONAL ACTIVATOR SOXR"/>
    <property type="match status" value="1"/>
</dbReference>
<dbReference type="PRINTS" id="PR00040">
    <property type="entry name" value="HTHMERR"/>
</dbReference>
<keyword evidence="1" id="KW-0238">DNA-binding</keyword>
<dbReference type="InterPro" id="IPR009061">
    <property type="entry name" value="DNA-bd_dom_put_sf"/>
</dbReference>
<name>A0ABS1T528_9CLOT</name>
<dbReference type="CDD" id="cd01106">
    <property type="entry name" value="HTH_TipAL-Mta"/>
    <property type="match status" value="1"/>
</dbReference>
<organism evidence="3 4">
    <name type="scientific">Clostridium rhizosphaerae</name>
    <dbReference type="NCBI Taxonomy" id="2803861"/>
    <lineage>
        <taxon>Bacteria</taxon>
        <taxon>Bacillati</taxon>
        <taxon>Bacillota</taxon>
        <taxon>Clostridia</taxon>
        <taxon>Eubacteriales</taxon>
        <taxon>Clostridiaceae</taxon>
        <taxon>Clostridium</taxon>
    </lineage>
</organism>
<dbReference type="SMART" id="SM00422">
    <property type="entry name" value="HTH_MERR"/>
    <property type="match status" value="1"/>
</dbReference>
<evidence type="ECO:0000256" key="1">
    <source>
        <dbReference type="ARBA" id="ARBA00023125"/>
    </source>
</evidence>
<reference evidence="3 4" key="1">
    <citation type="submission" date="2021-01" db="EMBL/GenBank/DDBJ databases">
        <title>Genome public.</title>
        <authorList>
            <person name="Liu C."/>
            <person name="Sun Q."/>
        </authorList>
    </citation>
    <scope>NUCLEOTIDE SEQUENCE [LARGE SCALE GENOMIC DNA]</scope>
    <source>
        <strain evidence="3 4">YIM B02515</strain>
    </source>
</reference>
<accession>A0ABS1T528</accession>
<protein>
    <submittedName>
        <fullName evidence="3">MerR family transcriptional regulator</fullName>
    </submittedName>
</protein>
<dbReference type="PROSITE" id="PS50937">
    <property type="entry name" value="HTH_MERR_2"/>
    <property type="match status" value="1"/>
</dbReference>
<proteinExistence type="predicted"/>
<gene>
    <name evidence="3" type="ORF">JK636_01570</name>
</gene>
<dbReference type="SUPFAM" id="SSF46955">
    <property type="entry name" value="Putative DNA-binding domain"/>
    <property type="match status" value="1"/>
</dbReference>